<dbReference type="EMBL" id="LGFT01000076">
    <property type="protein sequence ID" value="KUK43413.1"/>
    <property type="molecule type" value="Genomic_DNA"/>
</dbReference>
<accession>A0A101FS39</accession>
<comment type="caution">
    <text evidence="2">The sequence shown here is derived from an EMBL/GenBank/DDBJ whole genome shotgun (WGS) entry which is preliminary data.</text>
</comment>
<protein>
    <recommendedName>
        <fullName evidence="1">DUF6788 domain-containing protein</fullName>
    </recommendedName>
</protein>
<evidence type="ECO:0000313" key="2">
    <source>
        <dbReference type="EMBL" id="KUK43413.1"/>
    </source>
</evidence>
<dbReference type="Proteomes" id="UP000057043">
    <property type="component" value="Unassembled WGS sequence"/>
</dbReference>
<feature type="domain" description="DUF6788" evidence="1">
    <location>
        <begin position="65"/>
        <end position="109"/>
    </location>
</feature>
<sequence length="131" mass="14888">MARQKIVYETTRGEEIKTLRDEARKLREDATKLRSIKGMEPGAREREVEAARLEGEAEDLWNAARLEALTVYKGDVAKKTKTGEATYTYWYASWRESGKVKNVHLGSTKKMDREAATAKARKLKAEALGLR</sequence>
<dbReference type="InterPro" id="IPR046738">
    <property type="entry name" value="DUF6788"/>
</dbReference>
<dbReference type="AlphaFoldDB" id="A0A101FS39"/>
<organism evidence="2 3">
    <name type="scientific">Methanothrix harundinacea</name>
    <dbReference type="NCBI Taxonomy" id="301375"/>
    <lineage>
        <taxon>Archaea</taxon>
        <taxon>Methanobacteriati</taxon>
        <taxon>Methanobacteriota</taxon>
        <taxon>Stenosarchaea group</taxon>
        <taxon>Methanomicrobia</taxon>
        <taxon>Methanotrichales</taxon>
        <taxon>Methanotrichaceae</taxon>
        <taxon>Methanothrix</taxon>
    </lineage>
</organism>
<evidence type="ECO:0000313" key="3">
    <source>
        <dbReference type="Proteomes" id="UP000057043"/>
    </source>
</evidence>
<reference evidence="2 3" key="1">
    <citation type="journal article" date="2015" name="MBio">
        <title>Genome-Resolved Metagenomic Analysis Reveals Roles for Candidate Phyla and Other Microbial Community Members in Biogeochemical Transformations in Oil Reservoirs.</title>
        <authorList>
            <person name="Hu P."/>
            <person name="Tom L."/>
            <person name="Singh A."/>
            <person name="Thomas B.C."/>
            <person name="Baker B.J."/>
            <person name="Piceno Y.M."/>
            <person name="Andersen G.L."/>
            <person name="Banfield J.F."/>
        </authorList>
    </citation>
    <scope>NUCLEOTIDE SEQUENCE [LARGE SCALE GENOMIC DNA]</scope>
    <source>
        <strain evidence="2">57_489</strain>
    </source>
</reference>
<evidence type="ECO:0000259" key="1">
    <source>
        <dbReference type="Pfam" id="PF20586"/>
    </source>
</evidence>
<gene>
    <name evidence="2" type="ORF">XD72_2221</name>
</gene>
<dbReference type="PATRIC" id="fig|301375.7.peg.776"/>
<name>A0A101FS39_9EURY</name>
<proteinExistence type="predicted"/>
<dbReference type="Pfam" id="PF20586">
    <property type="entry name" value="DUF6788"/>
    <property type="match status" value="1"/>
</dbReference>